<keyword evidence="2 4" id="KW-0862">Zinc</keyword>
<dbReference type="EMBL" id="GHBP01006398">
    <property type="protein sequence ID" value="NDJ94077.1"/>
    <property type="molecule type" value="Transcribed_RNA"/>
</dbReference>
<dbReference type="PROSITE" id="PS00478">
    <property type="entry name" value="LIM_DOMAIN_1"/>
    <property type="match status" value="1"/>
</dbReference>
<evidence type="ECO:0000313" key="6">
    <source>
        <dbReference type="EMBL" id="NDJ94077.1"/>
    </source>
</evidence>
<reference evidence="6" key="1">
    <citation type="submission" date="2018-11" db="EMBL/GenBank/DDBJ databases">
        <title>Henneguya salminicola genome and transcriptome.</title>
        <authorList>
            <person name="Yahalomi D."/>
            <person name="Atkinson S.D."/>
            <person name="Neuhof M."/>
            <person name="Chang E.S."/>
            <person name="Philippe H."/>
            <person name="Cartwright P."/>
            <person name="Bartholomew J.L."/>
            <person name="Huchon D."/>
        </authorList>
    </citation>
    <scope>NUCLEOTIDE SEQUENCE</scope>
    <source>
        <strain evidence="6">Hz1</strain>
        <tissue evidence="6">Whole</tissue>
    </source>
</reference>
<proteinExistence type="predicted"/>
<keyword evidence="1 4" id="KW-0479">Metal-binding</keyword>
<dbReference type="PANTHER" id="PTHR46074">
    <property type="entry name" value="CYSTEINE-RICH PROTEIN CRIP FAMILY MEMBER"/>
    <property type="match status" value="1"/>
</dbReference>
<dbReference type="AlphaFoldDB" id="A0A6G3MJ87"/>
<dbReference type="PROSITE" id="PS50023">
    <property type="entry name" value="LIM_DOMAIN_2"/>
    <property type="match status" value="1"/>
</dbReference>
<dbReference type="SMART" id="SM00132">
    <property type="entry name" value="LIM"/>
    <property type="match status" value="1"/>
</dbReference>
<evidence type="ECO:0000256" key="4">
    <source>
        <dbReference type="PROSITE-ProRule" id="PRU00125"/>
    </source>
</evidence>
<evidence type="ECO:0000256" key="1">
    <source>
        <dbReference type="ARBA" id="ARBA00022723"/>
    </source>
</evidence>
<accession>A0A6G3MJ87</accession>
<dbReference type="GO" id="GO:0046872">
    <property type="term" value="F:metal ion binding"/>
    <property type="evidence" value="ECO:0007669"/>
    <property type="project" value="UniProtKB-KW"/>
</dbReference>
<evidence type="ECO:0000256" key="2">
    <source>
        <dbReference type="ARBA" id="ARBA00022833"/>
    </source>
</evidence>
<dbReference type="InterPro" id="IPR001781">
    <property type="entry name" value="Znf_LIM"/>
</dbReference>
<name>A0A6G3MJ87_HENSL</name>
<dbReference type="SUPFAM" id="SSF57716">
    <property type="entry name" value="Glucocorticoid receptor-like (DNA-binding domain)"/>
    <property type="match status" value="1"/>
</dbReference>
<dbReference type="Pfam" id="PF00412">
    <property type="entry name" value="LIM"/>
    <property type="match status" value="1"/>
</dbReference>
<sequence length="122" mass="13494">MTVTCPVCSKNVYFTDEVRFEGTVFHQRCLTCIKCKKVLTVFNAKKLKTDIYCEICYKLASASMPIEKKTTSKETGGKASSFVSASDNICPVCSQKVYFAESALALSKVCMLFNDSNITNVV</sequence>
<evidence type="ECO:0000256" key="3">
    <source>
        <dbReference type="ARBA" id="ARBA00023038"/>
    </source>
</evidence>
<dbReference type="Gene3D" id="2.10.110.10">
    <property type="entry name" value="Cysteine Rich Protein"/>
    <property type="match status" value="1"/>
</dbReference>
<feature type="domain" description="LIM zinc-binding" evidence="5">
    <location>
        <begin position="3"/>
        <end position="63"/>
    </location>
</feature>
<dbReference type="PANTHER" id="PTHR46074:SF5">
    <property type="entry name" value="LIM DOMAIN-CONTAINING PROTEIN C"/>
    <property type="match status" value="1"/>
</dbReference>
<organism evidence="6">
    <name type="scientific">Henneguya salminicola</name>
    <name type="common">Myxosporean</name>
    <dbReference type="NCBI Taxonomy" id="69463"/>
    <lineage>
        <taxon>Eukaryota</taxon>
        <taxon>Metazoa</taxon>
        <taxon>Cnidaria</taxon>
        <taxon>Myxozoa</taxon>
        <taxon>Myxosporea</taxon>
        <taxon>Bivalvulida</taxon>
        <taxon>Platysporina</taxon>
        <taxon>Myxobolidae</taxon>
        <taxon>Henneguya</taxon>
    </lineage>
</organism>
<keyword evidence="3 4" id="KW-0440">LIM domain</keyword>
<protein>
    <submittedName>
        <fullName evidence="6">Cysteine and glycine-rich protein 1 (Trinotate prediction)</fullName>
    </submittedName>
</protein>
<evidence type="ECO:0000259" key="5">
    <source>
        <dbReference type="PROSITE" id="PS50023"/>
    </source>
</evidence>